<comment type="caution">
    <text evidence="3">The sequence shown here is derived from an EMBL/GenBank/DDBJ whole genome shotgun (WGS) entry which is preliminary data.</text>
</comment>
<dbReference type="RefSeq" id="WP_306994174.1">
    <property type="nucleotide sequence ID" value="NZ_JAUSUT010000001.1"/>
</dbReference>
<protein>
    <submittedName>
        <fullName evidence="3">2-keto-4-pentenoate hydratase/2-oxohepta-3-ene-1,7-dioic acid hydratase in catechol pathway</fullName>
    </submittedName>
</protein>
<dbReference type="Pfam" id="PF10370">
    <property type="entry name" value="Rv2993c-like_N"/>
    <property type="match status" value="1"/>
</dbReference>
<keyword evidence="4" id="KW-1185">Reference proteome</keyword>
<reference evidence="3 4" key="1">
    <citation type="submission" date="2023-07" db="EMBL/GenBank/DDBJ databases">
        <title>Sequencing the genomes of 1000 actinobacteria strains.</title>
        <authorList>
            <person name="Klenk H.-P."/>
        </authorList>
    </citation>
    <scope>NUCLEOTIDE SEQUENCE [LARGE SCALE GENOMIC DNA]</scope>
    <source>
        <strain evidence="3 4">DSM 45805</strain>
    </source>
</reference>
<dbReference type="SUPFAM" id="SSF56529">
    <property type="entry name" value="FAH"/>
    <property type="match status" value="1"/>
</dbReference>
<evidence type="ECO:0000259" key="2">
    <source>
        <dbReference type="Pfam" id="PF10370"/>
    </source>
</evidence>
<dbReference type="InterPro" id="IPR036663">
    <property type="entry name" value="Fumarylacetoacetase_C_sf"/>
</dbReference>
<dbReference type="PANTHER" id="PTHR43211">
    <property type="entry name" value="FUMARYLACETOACETATE HYDROLASE"/>
    <property type="match status" value="1"/>
</dbReference>
<dbReference type="Pfam" id="PF01557">
    <property type="entry name" value="FAA_hydrolase"/>
    <property type="match status" value="1"/>
</dbReference>
<dbReference type="PANTHER" id="PTHR43211:SF1">
    <property type="entry name" value="BLL6422 PROTEIN"/>
    <property type="match status" value="1"/>
</dbReference>
<dbReference type="InterPro" id="IPR011234">
    <property type="entry name" value="Fumarylacetoacetase-like_C"/>
</dbReference>
<accession>A0ABU0EYB9</accession>
<dbReference type="Gene3D" id="3.90.850.10">
    <property type="entry name" value="Fumarylacetoacetase-like, C-terminal domain"/>
    <property type="match status" value="1"/>
</dbReference>
<proteinExistence type="predicted"/>
<feature type="domain" description="Rv2993c-like N-terminal" evidence="2">
    <location>
        <begin position="1"/>
        <end position="29"/>
    </location>
</feature>
<evidence type="ECO:0000259" key="1">
    <source>
        <dbReference type="Pfam" id="PF01557"/>
    </source>
</evidence>
<evidence type="ECO:0000313" key="4">
    <source>
        <dbReference type="Proteomes" id="UP001229651"/>
    </source>
</evidence>
<evidence type="ECO:0000313" key="3">
    <source>
        <dbReference type="EMBL" id="MDQ0380309.1"/>
    </source>
</evidence>
<gene>
    <name evidence="3" type="ORF">FB470_004303</name>
</gene>
<name>A0ABU0EYB9_9PSEU</name>
<organism evidence="3 4">
    <name type="scientific">Amycolatopsis thermophila</name>
    <dbReference type="NCBI Taxonomy" id="206084"/>
    <lineage>
        <taxon>Bacteria</taxon>
        <taxon>Bacillati</taxon>
        <taxon>Actinomycetota</taxon>
        <taxon>Actinomycetes</taxon>
        <taxon>Pseudonocardiales</taxon>
        <taxon>Pseudonocardiaceae</taxon>
        <taxon>Amycolatopsis</taxon>
    </lineage>
</organism>
<sequence>MKFVRFAGRDNAPRLGVVDGDAYHVVAGHTDLLPLLESGVDALLEAGGAAIERGETVDPATVVNLSPIATPPTFRDFYAFEQHVRAGRKWRGLEMDPLWYEIPVFYFSNPYAFRGEGDVRMTPGSTAFDFELEVAAVLGKGGSDLTAEEGEDAVAGYAILNDWSGRDVQRREMTLSMGPVKGKDTATSLGPWFVTKDELEPHRTATGFDRTMTCTVNGVEYSRANWSDVHFSFGEMVSYASRGTEVRPGDVIGSGTCGTGCINELSQAHGAGRFPFLQPGDEVVAAIEGLGSLRSTIVASPDPIPFR</sequence>
<dbReference type="EMBL" id="JAUSUT010000001">
    <property type="protein sequence ID" value="MDQ0380309.1"/>
    <property type="molecule type" value="Genomic_DNA"/>
</dbReference>
<feature type="domain" description="Fumarylacetoacetase-like C-terminal" evidence="1">
    <location>
        <begin position="74"/>
        <end position="298"/>
    </location>
</feature>
<dbReference type="Proteomes" id="UP001229651">
    <property type="component" value="Unassembled WGS sequence"/>
</dbReference>
<dbReference type="InterPro" id="IPR018833">
    <property type="entry name" value="Rv2993c-like_N"/>
</dbReference>